<gene>
    <name evidence="1" type="ORF">OHA91_39615</name>
</gene>
<keyword evidence="2" id="KW-1185">Reference proteome</keyword>
<protein>
    <submittedName>
        <fullName evidence="1">Uncharacterized protein</fullName>
    </submittedName>
</protein>
<evidence type="ECO:0000313" key="1">
    <source>
        <dbReference type="EMBL" id="WUN84535.1"/>
    </source>
</evidence>
<name>A0ABZ1QPZ0_9ACTN</name>
<organism evidence="1 2">
    <name type="scientific">Streptomyces erythrochromogenes</name>
    <dbReference type="NCBI Taxonomy" id="285574"/>
    <lineage>
        <taxon>Bacteria</taxon>
        <taxon>Bacillati</taxon>
        <taxon>Actinomycetota</taxon>
        <taxon>Actinomycetes</taxon>
        <taxon>Kitasatosporales</taxon>
        <taxon>Streptomycetaceae</taxon>
        <taxon>Streptomyces</taxon>
    </lineage>
</organism>
<dbReference type="RefSeq" id="WP_328741255.1">
    <property type="nucleotide sequence ID" value="NZ_CP108037.1"/>
</dbReference>
<evidence type="ECO:0000313" key="2">
    <source>
        <dbReference type="Proteomes" id="UP001432312"/>
    </source>
</evidence>
<geneLocation type="plasmid" evidence="1 2">
    <name>unnamed1</name>
</geneLocation>
<dbReference type="Proteomes" id="UP001432312">
    <property type="component" value="Plasmid unnamed1"/>
</dbReference>
<reference evidence="1" key="1">
    <citation type="submission" date="2022-10" db="EMBL/GenBank/DDBJ databases">
        <title>The complete genomes of actinobacterial strains from the NBC collection.</title>
        <authorList>
            <person name="Joergensen T.S."/>
            <person name="Alvarez Arevalo M."/>
            <person name="Sterndorff E.B."/>
            <person name="Faurdal D."/>
            <person name="Vuksanovic O."/>
            <person name="Mourched A.-S."/>
            <person name="Charusanti P."/>
            <person name="Shaw S."/>
            <person name="Blin K."/>
            <person name="Weber T."/>
        </authorList>
    </citation>
    <scope>NUCLEOTIDE SEQUENCE</scope>
    <source>
        <strain evidence="1">NBC_00303</strain>
        <plasmid evidence="1">unnamed1</plasmid>
    </source>
</reference>
<dbReference type="GeneID" id="95502296"/>
<proteinExistence type="predicted"/>
<keyword evidence="1" id="KW-0614">Plasmid</keyword>
<dbReference type="EMBL" id="CP108037">
    <property type="protein sequence ID" value="WUN84535.1"/>
    <property type="molecule type" value="Genomic_DNA"/>
</dbReference>
<accession>A0ABZ1QPZ0</accession>
<sequence length="108" mass="11388">MTIRIEHPTSADEDGVAPVLLPEGAQAVEGVPGYHALIKGSAVTVFGPDGAEIASAARRGYSDALVGRVGDTRLVSDGLGDRRFTSFAVLAARHHRAAADPDVRDRRR</sequence>